<dbReference type="InterPro" id="IPR004308">
    <property type="entry name" value="GCS"/>
</dbReference>
<name>A0AAD9JUT9_9ANNE</name>
<dbReference type="FunFam" id="1.10.8.960:FF:000001">
    <property type="entry name" value="Glutamate--cysteine ligase catalytic subunit"/>
    <property type="match status" value="1"/>
</dbReference>
<dbReference type="InterPro" id="IPR014746">
    <property type="entry name" value="Gln_synth/guanido_kin_cat_dom"/>
</dbReference>
<proteinExistence type="inferred from homology"/>
<sequence>MGLLSEGTPLSWQETKKLADHVRKHGIEQFIKLYHSLKDRSTICLKWGDEVEYMLVKFDHDKKKARVLLDAERVLNILQEQERRKPKDNPTSWKPEYAAYMIEGTPGHPYGPRMAHFNVVEANMKLRREEVLSQLCENETALSLTSFPTLGCSDFTSPHYDPTPTCGASHSLFFPEEAIYQGHPRFSTLTRNIRERRGEKVVINIPIYKDKNTPSPFVEDFSQYGDDGEAQNASKPDHIYVDCMGYGMGCCCLQMTFQACNIQEARLLYDQLNPLCPIVLALSAACPINRGYLADTDCRWDIISASVDCRTKEERGEQPLKEDRFVIPKSRYASIDSYLSPCGEKYNDIELVMDKDIYKRLRDNGIDHLLAQHIAHLFIRDPISLFSEKIHQNDDEDSDHFENIQSTNWQTMRFKPPPPNTTIGWRVEFRPTEVQLTDFENAAFVVFIALLTRVILSFKLNFVIPVSKVDENMKKAHRRDAVLNEKFYFRKDIMTCNSPPEAEIACGCLAKEGDDFMPSGDEYCLLSINEIINGKPGEFLGLVPLIKQYLECVDDCDVDTSCTINQYLSLIQERASGKRMTTACWMRSFVAKHPAYKDDSVVTDEIAYDLVKACDDITQGRIDCPELLPCYNTKSEQHIPTAVLKEEQFYQKKAAKQHQVPPLTTLAYSD</sequence>
<keyword evidence="14" id="KW-1185">Reference proteome</keyword>
<dbReference type="GO" id="GO:0005524">
    <property type="term" value="F:ATP binding"/>
    <property type="evidence" value="ECO:0007669"/>
    <property type="project" value="UniProtKB-UniRule"/>
</dbReference>
<evidence type="ECO:0000256" key="5">
    <source>
        <dbReference type="ARBA" id="ARBA00022684"/>
    </source>
</evidence>
<dbReference type="GO" id="GO:0017109">
    <property type="term" value="C:glutamate-cysteine ligase complex"/>
    <property type="evidence" value="ECO:0007669"/>
    <property type="project" value="UniProtKB-ARBA"/>
</dbReference>
<evidence type="ECO:0000313" key="14">
    <source>
        <dbReference type="Proteomes" id="UP001208570"/>
    </source>
</evidence>
<keyword evidence="7 12" id="KW-0067">ATP-binding</keyword>
<evidence type="ECO:0000256" key="10">
    <source>
        <dbReference type="ARBA" id="ARBA00052551"/>
    </source>
</evidence>
<keyword evidence="5 12" id="KW-0317">Glutathione biosynthesis</keyword>
<dbReference type="Gene3D" id="1.10.8.960">
    <property type="match status" value="1"/>
</dbReference>
<gene>
    <name evidence="13" type="ORF">LSH36_163g01002</name>
</gene>
<dbReference type="PANTHER" id="PTHR11164:SF0">
    <property type="entry name" value="GLUTAMATE--CYSTEINE LIGASE CATALYTIC SUBUNIT"/>
    <property type="match status" value="1"/>
</dbReference>
<keyword evidence="4 12" id="KW-0436">Ligase</keyword>
<dbReference type="GO" id="GO:0006750">
    <property type="term" value="P:glutathione biosynthetic process"/>
    <property type="evidence" value="ECO:0007669"/>
    <property type="project" value="UniProtKB-UniRule"/>
</dbReference>
<organism evidence="13 14">
    <name type="scientific">Paralvinella palmiformis</name>
    <dbReference type="NCBI Taxonomy" id="53620"/>
    <lineage>
        <taxon>Eukaryota</taxon>
        <taxon>Metazoa</taxon>
        <taxon>Spiralia</taxon>
        <taxon>Lophotrochozoa</taxon>
        <taxon>Annelida</taxon>
        <taxon>Polychaeta</taxon>
        <taxon>Sedentaria</taxon>
        <taxon>Canalipalpata</taxon>
        <taxon>Terebellida</taxon>
        <taxon>Terebelliformia</taxon>
        <taxon>Alvinellidae</taxon>
        <taxon>Paralvinella</taxon>
    </lineage>
</organism>
<dbReference type="Gene3D" id="3.30.590.50">
    <property type="match status" value="2"/>
</dbReference>
<evidence type="ECO:0000256" key="12">
    <source>
        <dbReference type="RuleBase" id="RU367135"/>
    </source>
</evidence>
<dbReference type="Proteomes" id="UP001208570">
    <property type="component" value="Unassembled WGS sequence"/>
</dbReference>
<comment type="function">
    <text evidence="11">Catalyzes the ATP-dependent ligation of L-glutamate and L-cysteine and participates in the first and rate-limiting step in glutathione biosynthesis.</text>
</comment>
<dbReference type="EC" id="6.3.2.2" evidence="3 12"/>
<comment type="caution">
    <text evidence="13">The sequence shown here is derived from an EMBL/GenBank/DDBJ whole genome shotgun (WGS) entry which is preliminary data.</text>
</comment>
<evidence type="ECO:0000256" key="4">
    <source>
        <dbReference type="ARBA" id="ARBA00022598"/>
    </source>
</evidence>
<evidence type="ECO:0000256" key="9">
    <source>
        <dbReference type="ARBA" id="ARBA00032122"/>
    </source>
</evidence>
<accession>A0AAD9JUT9</accession>
<evidence type="ECO:0000256" key="1">
    <source>
        <dbReference type="ARBA" id="ARBA00005006"/>
    </source>
</evidence>
<dbReference type="PANTHER" id="PTHR11164">
    <property type="entry name" value="GLUTAMATE CYSTEINE LIGASE"/>
    <property type="match status" value="1"/>
</dbReference>
<evidence type="ECO:0000256" key="8">
    <source>
        <dbReference type="ARBA" id="ARBA00030585"/>
    </source>
</evidence>
<dbReference type="SUPFAM" id="SSF55931">
    <property type="entry name" value="Glutamine synthetase/guanido kinase"/>
    <property type="match status" value="1"/>
</dbReference>
<evidence type="ECO:0000256" key="3">
    <source>
        <dbReference type="ARBA" id="ARBA00012220"/>
    </source>
</evidence>
<dbReference type="Pfam" id="PF03074">
    <property type="entry name" value="GCS"/>
    <property type="match status" value="1"/>
</dbReference>
<evidence type="ECO:0000313" key="13">
    <source>
        <dbReference type="EMBL" id="KAK2158818.1"/>
    </source>
</evidence>
<comment type="catalytic activity">
    <reaction evidence="10">
        <text>L-cysteine + L-glutamate + ATP = gamma-L-glutamyl-L-cysteine + ADP + phosphate + H(+)</text>
        <dbReference type="Rhea" id="RHEA:13285"/>
        <dbReference type="ChEBI" id="CHEBI:15378"/>
        <dbReference type="ChEBI" id="CHEBI:29985"/>
        <dbReference type="ChEBI" id="CHEBI:30616"/>
        <dbReference type="ChEBI" id="CHEBI:35235"/>
        <dbReference type="ChEBI" id="CHEBI:43474"/>
        <dbReference type="ChEBI" id="CHEBI:58173"/>
        <dbReference type="ChEBI" id="CHEBI:456216"/>
        <dbReference type="EC" id="6.3.2.2"/>
    </reaction>
    <physiologicalReaction direction="left-to-right" evidence="10">
        <dbReference type="Rhea" id="RHEA:13286"/>
    </physiologicalReaction>
</comment>
<dbReference type="FunFam" id="3.30.590.50:FF:000002">
    <property type="entry name" value="Glutamate--cysteine ligase catalytic subunit"/>
    <property type="match status" value="1"/>
</dbReference>
<evidence type="ECO:0000256" key="2">
    <source>
        <dbReference type="ARBA" id="ARBA00008100"/>
    </source>
</evidence>
<dbReference type="GO" id="GO:0004357">
    <property type="term" value="F:glutamate-cysteine ligase activity"/>
    <property type="evidence" value="ECO:0007669"/>
    <property type="project" value="UniProtKB-UniRule"/>
</dbReference>
<comment type="pathway">
    <text evidence="1 12">Sulfur metabolism; glutathione biosynthesis; glutathione from L-cysteine and L-glutamate: step 1/2.</text>
</comment>
<dbReference type="AlphaFoldDB" id="A0AAD9JUT9"/>
<keyword evidence="6 12" id="KW-0547">Nucleotide-binding</keyword>
<evidence type="ECO:0000256" key="11">
    <source>
        <dbReference type="ARBA" id="ARBA00059653"/>
    </source>
</evidence>
<evidence type="ECO:0000256" key="7">
    <source>
        <dbReference type="ARBA" id="ARBA00022840"/>
    </source>
</evidence>
<evidence type="ECO:0000256" key="6">
    <source>
        <dbReference type="ARBA" id="ARBA00022741"/>
    </source>
</evidence>
<comment type="similarity">
    <text evidence="2 12">Belongs to the glutamate--cysteine ligase type 3 family.</text>
</comment>
<dbReference type="EMBL" id="JAODUP010000163">
    <property type="protein sequence ID" value="KAK2158818.1"/>
    <property type="molecule type" value="Genomic_DNA"/>
</dbReference>
<dbReference type="FunFam" id="3.30.590.50:FF:000003">
    <property type="entry name" value="Glutamate--cysteine ligase catalytic subunit"/>
    <property type="match status" value="1"/>
</dbReference>
<protein>
    <recommendedName>
        <fullName evidence="3 12">Glutamate--cysteine ligase</fullName>
        <ecNumber evidence="3 12">6.3.2.2</ecNumber>
    </recommendedName>
    <alternativeName>
        <fullName evidence="9 12">Gamma-ECS</fullName>
    </alternativeName>
    <alternativeName>
        <fullName evidence="8 12">Gamma-glutamylcysteine synthetase</fullName>
    </alternativeName>
</protein>
<reference evidence="13" key="1">
    <citation type="journal article" date="2023" name="Mol. Biol. Evol.">
        <title>Third-Generation Sequencing Reveals the Adaptive Role of the Epigenome in Three Deep-Sea Polychaetes.</title>
        <authorList>
            <person name="Perez M."/>
            <person name="Aroh O."/>
            <person name="Sun Y."/>
            <person name="Lan Y."/>
            <person name="Juniper S.K."/>
            <person name="Young C.R."/>
            <person name="Angers B."/>
            <person name="Qian P.Y."/>
        </authorList>
    </citation>
    <scope>NUCLEOTIDE SEQUENCE</scope>
    <source>
        <strain evidence="13">P08H-3</strain>
    </source>
</reference>